<feature type="transmembrane region" description="Helical" evidence="5">
    <location>
        <begin position="294"/>
        <end position="312"/>
    </location>
</feature>
<dbReference type="RefSeq" id="WP_237853418.1">
    <property type="nucleotide sequence ID" value="NZ_JAKLWS010000008.1"/>
</dbReference>
<evidence type="ECO:0000256" key="4">
    <source>
        <dbReference type="ARBA" id="ARBA00023136"/>
    </source>
</evidence>
<accession>A0ABS9KCN7</accession>
<keyword evidence="3 5" id="KW-1133">Transmembrane helix</keyword>
<dbReference type="Gene3D" id="1.20.1420.30">
    <property type="entry name" value="NCX, central ion-binding region"/>
    <property type="match status" value="1"/>
</dbReference>
<organism evidence="7 8">
    <name type="scientific">Rhodohalobacter sulfatireducens</name>
    <dbReference type="NCBI Taxonomy" id="2911366"/>
    <lineage>
        <taxon>Bacteria</taxon>
        <taxon>Pseudomonadati</taxon>
        <taxon>Balneolota</taxon>
        <taxon>Balneolia</taxon>
        <taxon>Balneolales</taxon>
        <taxon>Balneolaceae</taxon>
        <taxon>Rhodohalobacter</taxon>
    </lineage>
</organism>
<evidence type="ECO:0000256" key="3">
    <source>
        <dbReference type="ARBA" id="ARBA00022989"/>
    </source>
</evidence>
<feature type="domain" description="Sodium/calcium exchanger membrane region" evidence="6">
    <location>
        <begin position="5"/>
        <end position="144"/>
    </location>
</feature>
<dbReference type="InterPro" id="IPR004481">
    <property type="entry name" value="K/Na/Ca-exchanger"/>
</dbReference>
<name>A0ABS9KCN7_9BACT</name>
<dbReference type="InterPro" id="IPR044880">
    <property type="entry name" value="NCX_ion-bd_dom_sf"/>
</dbReference>
<feature type="transmembrane region" description="Helical" evidence="5">
    <location>
        <begin position="202"/>
        <end position="226"/>
    </location>
</feature>
<evidence type="ECO:0000256" key="2">
    <source>
        <dbReference type="ARBA" id="ARBA00022692"/>
    </source>
</evidence>
<keyword evidence="4 5" id="KW-0472">Membrane</keyword>
<dbReference type="EMBL" id="JAKLWS010000008">
    <property type="protein sequence ID" value="MCG2588578.1"/>
    <property type="molecule type" value="Genomic_DNA"/>
</dbReference>
<evidence type="ECO:0000256" key="5">
    <source>
        <dbReference type="SAM" id="Phobius"/>
    </source>
</evidence>
<evidence type="ECO:0000313" key="8">
    <source>
        <dbReference type="Proteomes" id="UP001165366"/>
    </source>
</evidence>
<reference evidence="7" key="2">
    <citation type="submission" date="2024-05" db="EMBL/GenBank/DDBJ databases">
        <title>Rhodohalobacter halophilus gen. nov., sp. nov., a moderately halophilic member of the family Balneolaceae.</title>
        <authorList>
            <person name="Xia J."/>
        </authorList>
    </citation>
    <scope>NUCLEOTIDE SEQUENCE</scope>
    <source>
        <strain evidence="7">WB101</strain>
    </source>
</reference>
<feature type="transmembrane region" description="Helical" evidence="5">
    <location>
        <begin position="68"/>
        <end position="93"/>
    </location>
</feature>
<evidence type="ECO:0000259" key="6">
    <source>
        <dbReference type="Pfam" id="PF01699"/>
    </source>
</evidence>
<feature type="transmembrane region" description="Helical" evidence="5">
    <location>
        <begin position="324"/>
        <end position="344"/>
    </location>
</feature>
<feature type="transmembrane region" description="Helical" evidence="5">
    <location>
        <begin position="6"/>
        <end position="26"/>
    </location>
</feature>
<dbReference type="Pfam" id="PF01699">
    <property type="entry name" value="Na_Ca_ex"/>
    <property type="match status" value="2"/>
</dbReference>
<feature type="transmembrane region" description="Helical" evidence="5">
    <location>
        <begin position="124"/>
        <end position="144"/>
    </location>
</feature>
<dbReference type="InterPro" id="IPR004837">
    <property type="entry name" value="NaCa_Exmemb"/>
</dbReference>
<keyword evidence="8" id="KW-1185">Reference proteome</keyword>
<sequence length="363" mass="39994">MLIPLLWFIVGLTALISGAELLVRYVSKIALKLKIPKVIIALTVVAFGTSAPELAVSVQATIDGQTDLMLGNIIGSNISNTLLILGLSALFIPLKVHKNLIKWDAPIMIGITILLFFLSYNGALGFWECLLLVVLLMIYLLFLVRQKGEISIPDVNPEKDETGNMVVNVVLTITGFVLLITGARWLISSSLIFAEMAGVSELIIGLTVVAIGTSLPEIVISLVAAYRGERDIAVGNVIGSNILNMLAVLGFAGIFSSELIPIQDALLSFDFPVLIAASIACLPIFYTGHKVVRWEGGIFLMFYFAYIFYLFLSSTDHRFLDVFINIMVFFVIPVAIITILYHTITEWNWRRKYAKVFESKGEN</sequence>
<dbReference type="Proteomes" id="UP001165366">
    <property type="component" value="Unassembled WGS sequence"/>
</dbReference>
<feature type="transmembrane region" description="Helical" evidence="5">
    <location>
        <begin position="38"/>
        <end position="62"/>
    </location>
</feature>
<comment type="subcellular location">
    <subcellularLocation>
        <location evidence="1">Membrane</location>
        <topology evidence="1">Multi-pass membrane protein</topology>
    </subcellularLocation>
</comment>
<protein>
    <submittedName>
        <fullName evidence="7">Calcium/sodium antiporter</fullName>
    </submittedName>
</protein>
<proteinExistence type="predicted"/>
<dbReference type="PANTHER" id="PTHR10846:SF8">
    <property type="entry name" value="INNER MEMBRANE PROTEIN YRBG"/>
    <property type="match status" value="1"/>
</dbReference>
<feature type="transmembrane region" description="Helical" evidence="5">
    <location>
        <begin position="267"/>
        <end position="287"/>
    </location>
</feature>
<keyword evidence="2 5" id="KW-0812">Transmembrane</keyword>
<comment type="caution">
    <text evidence="7">The sequence shown here is derived from an EMBL/GenBank/DDBJ whole genome shotgun (WGS) entry which is preliminary data.</text>
</comment>
<evidence type="ECO:0000313" key="7">
    <source>
        <dbReference type="EMBL" id="MCG2588578.1"/>
    </source>
</evidence>
<feature type="transmembrane region" description="Helical" evidence="5">
    <location>
        <begin position="100"/>
        <end position="118"/>
    </location>
</feature>
<feature type="transmembrane region" description="Helical" evidence="5">
    <location>
        <begin position="165"/>
        <end position="187"/>
    </location>
</feature>
<dbReference type="NCBIfam" id="TIGR00367">
    <property type="entry name" value="calcium/sodium antiporter"/>
    <property type="match status" value="1"/>
</dbReference>
<feature type="domain" description="Sodium/calcium exchanger membrane region" evidence="6">
    <location>
        <begin position="169"/>
        <end position="311"/>
    </location>
</feature>
<feature type="transmembrane region" description="Helical" evidence="5">
    <location>
        <begin position="233"/>
        <end position="255"/>
    </location>
</feature>
<gene>
    <name evidence="7" type="ORF">L6773_08385</name>
</gene>
<evidence type="ECO:0000256" key="1">
    <source>
        <dbReference type="ARBA" id="ARBA00004141"/>
    </source>
</evidence>
<reference evidence="7" key="1">
    <citation type="submission" date="2022-01" db="EMBL/GenBank/DDBJ databases">
        <authorList>
            <person name="Wang Y."/>
        </authorList>
    </citation>
    <scope>NUCLEOTIDE SEQUENCE</scope>
    <source>
        <strain evidence="7">WB101</strain>
    </source>
</reference>
<dbReference type="PANTHER" id="PTHR10846">
    <property type="entry name" value="SODIUM/POTASSIUM/CALCIUM EXCHANGER"/>
    <property type="match status" value="1"/>
</dbReference>